<dbReference type="Proteomes" id="UP000243459">
    <property type="component" value="Chromosome 6"/>
</dbReference>
<feature type="compositionally biased region" description="Low complexity" evidence="1">
    <location>
        <begin position="11"/>
        <end position="25"/>
    </location>
</feature>
<protein>
    <submittedName>
        <fullName evidence="2">Uncharacterized protein</fullName>
    </submittedName>
</protein>
<evidence type="ECO:0000256" key="1">
    <source>
        <dbReference type="SAM" id="MobiDB-lite"/>
    </source>
</evidence>
<feature type="region of interest" description="Disordered" evidence="1">
    <location>
        <begin position="1"/>
        <end position="27"/>
    </location>
</feature>
<organism evidence="2 3">
    <name type="scientific">Asparagus officinalis</name>
    <name type="common">Garden asparagus</name>
    <dbReference type="NCBI Taxonomy" id="4686"/>
    <lineage>
        <taxon>Eukaryota</taxon>
        <taxon>Viridiplantae</taxon>
        <taxon>Streptophyta</taxon>
        <taxon>Embryophyta</taxon>
        <taxon>Tracheophyta</taxon>
        <taxon>Spermatophyta</taxon>
        <taxon>Magnoliopsida</taxon>
        <taxon>Liliopsida</taxon>
        <taxon>Asparagales</taxon>
        <taxon>Asparagaceae</taxon>
        <taxon>Asparagoideae</taxon>
        <taxon>Asparagus</taxon>
    </lineage>
</organism>
<sequence>MQGFEARRPRSLISYSSSSSSSNSSEKAGDNLVAVLATSSPADTSRSSRRGLLWRNPLSFLPFRYRNNAPAISDLRSLANALVQLPTSLKYKLLGHRVKEDDNCYKLRFPETIRRMFARIKTNGVFMGVIKNQLRRRRLELFLTLESVPSMSLNVPVSNRRRNPPGEHAHKLTKSIYIDMDELSSDEEKKFGVNDDSVGGSTNIKSKLHAIRGRGRGTVVRGRGTAVRGKSIAVRGRGKGMHLTSTTTWSTPHPSTPPCSSQPSATWSPPQPPSHNSPLSQEEQAQQQASQSTQASGSGAFGNVRLVLNFVVLYMIM</sequence>
<evidence type="ECO:0000313" key="2">
    <source>
        <dbReference type="EMBL" id="ONK66728.1"/>
    </source>
</evidence>
<dbReference type="Gramene" id="ONK66728">
    <property type="protein sequence ID" value="ONK66728"/>
    <property type="gene ID" value="A4U43_C06F11340"/>
</dbReference>
<gene>
    <name evidence="2" type="ORF">A4U43_C06F11340</name>
</gene>
<reference evidence="3" key="1">
    <citation type="journal article" date="2017" name="Nat. Commun.">
        <title>The asparagus genome sheds light on the origin and evolution of a young Y chromosome.</title>
        <authorList>
            <person name="Harkess A."/>
            <person name="Zhou J."/>
            <person name="Xu C."/>
            <person name="Bowers J.E."/>
            <person name="Van der Hulst R."/>
            <person name="Ayyampalayam S."/>
            <person name="Mercati F."/>
            <person name="Riccardi P."/>
            <person name="McKain M.R."/>
            <person name="Kakrana A."/>
            <person name="Tang H."/>
            <person name="Ray J."/>
            <person name="Groenendijk J."/>
            <person name="Arikit S."/>
            <person name="Mathioni S.M."/>
            <person name="Nakano M."/>
            <person name="Shan H."/>
            <person name="Telgmann-Rauber A."/>
            <person name="Kanno A."/>
            <person name="Yue Z."/>
            <person name="Chen H."/>
            <person name="Li W."/>
            <person name="Chen Y."/>
            <person name="Xu X."/>
            <person name="Zhang Y."/>
            <person name="Luo S."/>
            <person name="Chen H."/>
            <person name="Gao J."/>
            <person name="Mao Z."/>
            <person name="Pires J.C."/>
            <person name="Luo M."/>
            <person name="Kudrna D."/>
            <person name="Wing R.A."/>
            <person name="Meyers B.C."/>
            <person name="Yi K."/>
            <person name="Kong H."/>
            <person name="Lavrijsen P."/>
            <person name="Sunseri F."/>
            <person name="Falavigna A."/>
            <person name="Ye Y."/>
            <person name="Leebens-Mack J.H."/>
            <person name="Chen G."/>
        </authorList>
    </citation>
    <scope>NUCLEOTIDE SEQUENCE [LARGE SCALE GENOMIC DNA]</scope>
    <source>
        <strain evidence="3">cv. DH0086</strain>
    </source>
</reference>
<name>A0A5P1EL51_ASPOF</name>
<evidence type="ECO:0000313" key="3">
    <source>
        <dbReference type="Proteomes" id="UP000243459"/>
    </source>
</evidence>
<dbReference type="EMBL" id="CM007386">
    <property type="protein sequence ID" value="ONK66728.1"/>
    <property type="molecule type" value="Genomic_DNA"/>
</dbReference>
<proteinExistence type="predicted"/>
<feature type="compositionally biased region" description="Low complexity" evidence="1">
    <location>
        <begin position="280"/>
        <end position="298"/>
    </location>
</feature>
<dbReference type="AlphaFoldDB" id="A0A5P1EL51"/>
<feature type="compositionally biased region" description="Low complexity" evidence="1">
    <location>
        <begin position="244"/>
        <end position="266"/>
    </location>
</feature>
<feature type="region of interest" description="Disordered" evidence="1">
    <location>
        <begin position="235"/>
        <end position="298"/>
    </location>
</feature>
<keyword evidence="3" id="KW-1185">Reference proteome</keyword>
<accession>A0A5P1EL51</accession>